<evidence type="ECO:0000259" key="2">
    <source>
        <dbReference type="Pfam" id="PF05065"/>
    </source>
</evidence>
<dbReference type="EMBL" id="BMGT01000002">
    <property type="protein sequence ID" value="GGG71881.1"/>
    <property type="molecule type" value="Genomic_DNA"/>
</dbReference>
<protein>
    <recommendedName>
        <fullName evidence="2">Phage capsid-like C-terminal domain-containing protein</fullName>
    </recommendedName>
</protein>
<dbReference type="Gene3D" id="3.30.2320.10">
    <property type="entry name" value="hypothetical protein PF0899 domain"/>
    <property type="match status" value="1"/>
</dbReference>
<dbReference type="InterPro" id="IPR024455">
    <property type="entry name" value="Phage_capsid"/>
</dbReference>
<dbReference type="RefSeq" id="WP_188553364.1">
    <property type="nucleotide sequence ID" value="NZ_BMGT01000002.1"/>
</dbReference>
<dbReference type="Gene3D" id="3.30.2400.10">
    <property type="entry name" value="Major capsid protein gp5"/>
    <property type="match status" value="1"/>
</dbReference>
<sequence length="409" mass="43440">MNIIEIKKQRAEASDAADNIIQSAALAGRALSPQETAQVRENLTKAGKLEAEIAERESRSTIRTTFPSGLDLLTPGRSSAQRQSSAPIGNNPMEIPIQAFAEDYNNAYSTWIRSGGKKMEAALYEGSNVAGGFAVPTITDGQVVPLAPQEMAVRRIARVIPTTNDLKVPVKATFGTAAIKSESGASTNTFTDSDPTISQFELTSFMVGRQTSASWELLQDVAQFQAFVVDDLVLSLQMFEESQFINGTGTGEPQGLIGNTGTGVTGVANTGSDLLDATYDVQASLNAAYHSGASFLMARSTGVALRKAQKQANLFEPVFTRSGGQDYLHGYPVNYSASMPTMAASATPVLFGDFNAGYIIGDRGGAGISIKFLDQIKAVSGQLVLLAYRRTDGRVRRSEAIQAITIAAS</sequence>
<accession>A0A917H9V3</accession>
<dbReference type="AlphaFoldDB" id="A0A917H9V3"/>
<dbReference type="InterPro" id="IPR054612">
    <property type="entry name" value="Phage_capsid-like_C"/>
</dbReference>
<gene>
    <name evidence="3" type="ORF">GCM10011585_12700</name>
</gene>
<dbReference type="Proteomes" id="UP000647241">
    <property type="component" value="Unassembled WGS sequence"/>
</dbReference>
<name>A0A917H9V3_9BACT</name>
<feature type="domain" description="Phage capsid-like C-terminal" evidence="2">
    <location>
        <begin position="131"/>
        <end position="405"/>
    </location>
</feature>
<dbReference type="Pfam" id="PF05065">
    <property type="entry name" value="Phage_capsid"/>
    <property type="match status" value="1"/>
</dbReference>
<evidence type="ECO:0000313" key="4">
    <source>
        <dbReference type="Proteomes" id="UP000647241"/>
    </source>
</evidence>
<comment type="caution">
    <text evidence="3">The sequence shown here is derived from an EMBL/GenBank/DDBJ whole genome shotgun (WGS) entry which is preliminary data.</text>
</comment>
<dbReference type="SUPFAM" id="SSF56563">
    <property type="entry name" value="Major capsid protein gp5"/>
    <property type="match status" value="1"/>
</dbReference>
<keyword evidence="4" id="KW-1185">Reference proteome</keyword>
<reference evidence="3" key="2">
    <citation type="submission" date="2020-09" db="EMBL/GenBank/DDBJ databases">
        <authorList>
            <person name="Sun Q."/>
            <person name="Zhou Y."/>
        </authorList>
    </citation>
    <scope>NUCLEOTIDE SEQUENCE</scope>
    <source>
        <strain evidence="3">CGMCC 1.12997</strain>
    </source>
</reference>
<proteinExistence type="predicted"/>
<comment type="subcellular location">
    <subcellularLocation>
        <location evidence="1">Virion</location>
    </subcellularLocation>
</comment>
<evidence type="ECO:0000313" key="3">
    <source>
        <dbReference type="EMBL" id="GGG71881.1"/>
    </source>
</evidence>
<dbReference type="NCBIfam" id="TIGR01554">
    <property type="entry name" value="major_cap_HK97"/>
    <property type="match status" value="1"/>
</dbReference>
<reference evidence="3" key="1">
    <citation type="journal article" date="2014" name="Int. J. Syst. Evol. Microbiol.">
        <title>Complete genome sequence of Corynebacterium casei LMG S-19264T (=DSM 44701T), isolated from a smear-ripened cheese.</title>
        <authorList>
            <consortium name="US DOE Joint Genome Institute (JGI-PGF)"/>
            <person name="Walter F."/>
            <person name="Albersmeier A."/>
            <person name="Kalinowski J."/>
            <person name="Ruckert C."/>
        </authorList>
    </citation>
    <scope>NUCLEOTIDE SEQUENCE</scope>
    <source>
        <strain evidence="3">CGMCC 1.12997</strain>
    </source>
</reference>
<organism evidence="3 4">
    <name type="scientific">Edaphobacter dinghuensis</name>
    <dbReference type="NCBI Taxonomy" id="1560005"/>
    <lineage>
        <taxon>Bacteria</taxon>
        <taxon>Pseudomonadati</taxon>
        <taxon>Acidobacteriota</taxon>
        <taxon>Terriglobia</taxon>
        <taxon>Terriglobales</taxon>
        <taxon>Acidobacteriaceae</taxon>
        <taxon>Edaphobacter</taxon>
    </lineage>
</organism>
<evidence type="ECO:0000256" key="1">
    <source>
        <dbReference type="ARBA" id="ARBA00004328"/>
    </source>
</evidence>